<dbReference type="Gene3D" id="2.40.160.20">
    <property type="match status" value="1"/>
</dbReference>
<dbReference type="EMBL" id="CP008947">
    <property type="protein sequence ID" value="AII05940.1"/>
    <property type="molecule type" value="Genomic_DNA"/>
</dbReference>
<name>A0A076EID5_RHOOP</name>
<dbReference type="Proteomes" id="UP000028488">
    <property type="component" value="Chromosome"/>
</dbReference>
<proteinExistence type="inferred from homology"/>
<dbReference type="RefSeq" id="WP_128639785.1">
    <property type="nucleotide sequence ID" value="NZ_CP008947.1"/>
</dbReference>
<dbReference type="eggNOG" id="ENOG5032SS8">
    <property type="taxonomic scope" value="Bacteria"/>
</dbReference>
<dbReference type="PANTHER" id="PTHR37315">
    <property type="entry name" value="UPF0311 PROTEIN BLR7842"/>
    <property type="match status" value="1"/>
</dbReference>
<dbReference type="HAMAP" id="MF_00775">
    <property type="entry name" value="UPF0311"/>
    <property type="match status" value="1"/>
</dbReference>
<comment type="similarity">
    <text evidence="1">Belongs to the UPF0311 family.</text>
</comment>
<dbReference type="InterPro" id="IPR020915">
    <property type="entry name" value="UPF0311"/>
</dbReference>
<accession>A0A076EID5</accession>
<protein>
    <recommendedName>
        <fullName evidence="1">UPF0311 protein EP51_15595</fullName>
    </recommendedName>
</protein>
<evidence type="ECO:0000256" key="1">
    <source>
        <dbReference type="HAMAP-Rule" id="MF_00775"/>
    </source>
</evidence>
<evidence type="ECO:0000313" key="3">
    <source>
        <dbReference type="Proteomes" id="UP000028488"/>
    </source>
</evidence>
<evidence type="ECO:0000313" key="2">
    <source>
        <dbReference type="EMBL" id="AII05940.1"/>
    </source>
</evidence>
<organism evidence="2 3">
    <name type="scientific">Rhodococcus opacus</name>
    <name type="common">Nocardia opaca</name>
    <dbReference type="NCBI Taxonomy" id="37919"/>
    <lineage>
        <taxon>Bacteria</taxon>
        <taxon>Bacillati</taxon>
        <taxon>Actinomycetota</taxon>
        <taxon>Actinomycetes</taxon>
        <taxon>Mycobacteriales</taxon>
        <taxon>Nocardiaceae</taxon>
        <taxon>Rhodococcus</taxon>
    </lineage>
</organism>
<dbReference type="AlphaFoldDB" id="A0A076EID5"/>
<gene>
    <name evidence="2" type="ORF">EP51_15595</name>
</gene>
<sequence length="158" mass="17252">MTELLAPAPPGMSFLATFIVEVAEPVEIGSTPEGTRRIIPIVGGRVEGPELRGTVLPVGADFQLLSSSTLTELEAKYAIETDEGDRIYVTNFGLRSGTAEDIARLVDGEPVPPERIYFRCTPRLTAPEGRWSWLRSRILVGTGERLPGEVRLTVFVVD</sequence>
<dbReference type="PANTHER" id="PTHR37315:SF1">
    <property type="entry name" value="UPF0311 PROTEIN BLR7842"/>
    <property type="match status" value="1"/>
</dbReference>
<dbReference type="Pfam" id="PF11578">
    <property type="entry name" value="DUF3237"/>
    <property type="match status" value="1"/>
</dbReference>
<reference evidence="2 3" key="1">
    <citation type="submission" date="2014-07" db="EMBL/GenBank/DDBJ databases">
        <title>Genome Sequence of Rhodococcus opacus Strain R7, a Biodegrader of Mono- and Polycyclic Aromatic Hydrocarbons.</title>
        <authorList>
            <person name="Di Gennaro P."/>
            <person name="Zampolli J."/>
            <person name="Presti I."/>
            <person name="Cappelletti M."/>
            <person name="D'Ursi P."/>
            <person name="Orro A."/>
            <person name="Mezzelani A."/>
            <person name="Milanesi L."/>
        </authorList>
    </citation>
    <scope>NUCLEOTIDE SEQUENCE [LARGE SCALE GENOMIC DNA]</scope>
    <source>
        <strain evidence="2 3">R7</strain>
    </source>
</reference>